<dbReference type="STRING" id="589924.Ferp_2041"/>
<protein>
    <submittedName>
        <fullName evidence="1">Uncharacterized protein</fullName>
    </submittedName>
</protein>
<dbReference type="KEGG" id="fpl:Ferp_2041"/>
<dbReference type="EMBL" id="CP001899">
    <property type="protein sequence ID" value="ADC66176.1"/>
    <property type="molecule type" value="Genomic_DNA"/>
</dbReference>
<keyword evidence="2" id="KW-1185">Reference proteome</keyword>
<evidence type="ECO:0000313" key="2">
    <source>
        <dbReference type="Proteomes" id="UP000002613"/>
    </source>
</evidence>
<organism evidence="1 2">
    <name type="scientific">Ferroglobus placidus (strain DSM 10642 / AEDII12DO)</name>
    <dbReference type="NCBI Taxonomy" id="589924"/>
    <lineage>
        <taxon>Archaea</taxon>
        <taxon>Methanobacteriati</taxon>
        <taxon>Methanobacteriota</taxon>
        <taxon>Archaeoglobi</taxon>
        <taxon>Archaeoglobales</taxon>
        <taxon>Archaeoglobaceae</taxon>
        <taxon>Ferroglobus</taxon>
    </lineage>
</organism>
<name>D3S0B3_FERPA</name>
<reference evidence="2" key="1">
    <citation type="submission" date="2010-02" db="EMBL/GenBank/DDBJ databases">
        <title>Complete sequence of Ferroglobus placidus DSM 10642.</title>
        <authorList>
            <consortium name="US DOE Joint Genome Institute"/>
            <person name="Lucas S."/>
            <person name="Copeland A."/>
            <person name="Lapidus A."/>
            <person name="Cheng J.-F."/>
            <person name="Bruce D."/>
            <person name="Goodwin L."/>
            <person name="Pitluck S."/>
            <person name="Saunders E."/>
            <person name="Brettin T."/>
            <person name="Detter J.C."/>
            <person name="Han C."/>
            <person name="Tapia R."/>
            <person name="Larimer F."/>
            <person name="Land M."/>
            <person name="Hauser L."/>
            <person name="Kyrpides N."/>
            <person name="Ivanova N."/>
            <person name="Holmes D."/>
            <person name="Lovley D."/>
            <person name="Kyrpides N."/>
            <person name="Anderson I.J."/>
            <person name="Woyke T."/>
        </authorList>
    </citation>
    <scope>NUCLEOTIDE SEQUENCE [LARGE SCALE GENOMIC DNA]</scope>
    <source>
        <strain evidence="2">DSM 10642 / AEDII12DO</strain>
    </source>
</reference>
<sequence length="55" mass="6552">MITKKRLLKLEKKDRVKTTVRIERELVNAIKRNGLKLSDAINLALEEFLRRRGYL</sequence>
<dbReference type="AlphaFoldDB" id="D3S0B3"/>
<dbReference type="HOGENOM" id="CLU_3020806_0_0_2"/>
<dbReference type="Proteomes" id="UP000002613">
    <property type="component" value="Chromosome"/>
</dbReference>
<accession>D3S0B3</accession>
<dbReference type="GeneID" id="54763228"/>
<gene>
    <name evidence="1" type="ordered locus">Ferp_2041</name>
</gene>
<proteinExistence type="predicted"/>
<dbReference type="RefSeq" id="WP_012966515.1">
    <property type="nucleotide sequence ID" value="NC_013849.1"/>
</dbReference>
<evidence type="ECO:0000313" key="1">
    <source>
        <dbReference type="EMBL" id="ADC66176.1"/>
    </source>
</evidence>
<dbReference type="PaxDb" id="589924-Ferp_2041"/>
<reference evidence="1 2" key="2">
    <citation type="journal article" date="2011" name="Stand. Genomic Sci.">
        <title>Complete genome sequence of Ferroglobus placidus AEDII12DO.</title>
        <authorList>
            <person name="Anderson I."/>
            <person name="Risso C."/>
            <person name="Holmes D."/>
            <person name="Lucas S."/>
            <person name="Copeland A."/>
            <person name="Lapidus A."/>
            <person name="Cheng J.F."/>
            <person name="Bruce D."/>
            <person name="Goodwin L."/>
            <person name="Pitluck S."/>
            <person name="Saunders E."/>
            <person name="Brettin T."/>
            <person name="Detter J.C."/>
            <person name="Han C."/>
            <person name="Tapia R."/>
            <person name="Larimer F."/>
            <person name="Land M."/>
            <person name="Hauser L."/>
            <person name="Woyke T."/>
            <person name="Lovley D."/>
            <person name="Kyrpides N."/>
            <person name="Ivanova N."/>
        </authorList>
    </citation>
    <scope>NUCLEOTIDE SEQUENCE [LARGE SCALE GENOMIC DNA]</scope>
    <source>
        <strain evidence="2">DSM 10642 / AEDII12DO</strain>
    </source>
</reference>